<dbReference type="Gene3D" id="1.10.555.10">
    <property type="entry name" value="Rho GTPase activation protein"/>
    <property type="match status" value="1"/>
</dbReference>
<dbReference type="Gene3D" id="3.40.525.10">
    <property type="entry name" value="CRAL-TRIO lipid binding domain"/>
    <property type="match status" value="1"/>
</dbReference>
<feature type="compositionally biased region" description="Basic and acidic residues" evidence="1">
    <location>
        <begin position="44"/>
        <end position="59"/>
    </location>
</feature>
<feature type="domain" description="CRAL-TRIO" evidence="2">
    <location>
        <begin position="292"/>
        <end position="437"/>
    </location>
</feature>
<dbReference type="PROSITE" id="PS50191">
    <property type="entry name" value="CRAL_TRIO"/>
    <property type="match status" value="1"/>
</dbReference>
<feature type="region of interest" description="Disordered" evidence="1">
    <location>
        <begin position="610"/>
        <end position="646"/>
    </location>
</feature>
<dbReference type="SUPFAM" id="SSF52087">
    <property type="entry name" value="CRAL/TRIO domain"/>
    <property type="match status" value="1"/>
</dbReference>
<dbReference type="InterPro" id="IPR001251">
    <property type="entry name" value="CRAL-TRIO_dom"/>
</dbReference>
<dbReference type="Proteomes" id="UP000011083">
    <property type="component" value="Unassembled WGS sequence"/>
</dbReference>
<gene>
    <name evidence="4" type="ORF">ACA1_233040</name>
</gene>
<feature type="region of interest" description="Disordered" evidence="1">
    <location>
        <begin position="130"/>
        <end position="188"/>
    </location>
</feature>
<dbReference type="CDD" id="cd00170">
    <property type="entry name" value="SEC14"/>
    <property type="match status" value="1"/>
</dbReference>
<accession>L8H3D6</accession>
<feature type="compositionally biased region" description="Low complexity" evidence="1">
    <location>
        <begin position="214"/>
        <end position="231"/>
    </location>
</feature>
<dbReference type="InterPro" id="IPR036865">
    <property type="entry name" value="CRAL-TRIO_dom_sf"/>
</dbReference>
<dbReference type="PANTHER" id="PTHR45808">
    <property type="entry name" value="RHO GTPASE-ACTIVATING PROTEIN 68F"/>
    <property type="match status" value="1"/>
</dbReference>
<evidence type="ECO:0000259" key="3">
    <source>
        <dbReference type="PROSITE" id="PS50238"/>
    </source>
</evidence>
<dbReference type="SMART" id="SM00516">
    <property type="entry name" value="SEC14"/>
    <property type="match status" value="1"/>
</dbReference>
<dbReference type="CDD" id="cd00159">
    <property type="entry name" value="RhoGAP"/>
    <property type="match status" value="1"/>
</dbReference>
<sequence length="646" mass="69980">MERKQQRQQDGGDGGGGAAADHVMTASSEEEGRLLALCEPDLAAPDHHPRNKRRAGEFDPHLLSRLASLTTAAATVAPPVGTQDAAEGLPPPAVASGGAGGGGGDDDEWLAFPVVPTHAPNWEGVSTFPPPAPSAVSASSPLPGGLHASASASMTTTTTTTTTTMGSAVSSSSSPSVPTTAGRGRSARRYSIAVGSTALRDHLGGGGGGPRPAPQLASAASAAVVRWPPSSGGTTTNAMVGTAPPHRGRAPTGPLPLLPTPALTATADLRKERNNKGEADYQKLRELALKEDFDDLEKRQALYKAGRDKLGRQVVVFTLYNLGEKVDFERLLLYIIKVMDKLVEEEYALVFCQTHMTTAHRPPFTWLRKAYGMFQRKYKKNLKAAYIIHASTLVRMTLKLFKPFISSKFWKKLVYIDQVTDIYQYIRPDQLTLPDEVLTFNRESRATPLFGLPLAAGCARNPTTSLLPIVCERAFEVLDTRGVELEGIFRVSGSTALLNELKQRFDRGEDVDLGFAEVHTVAGLLKLYLRELPEPLMTFRLYEPFITAVRRSREWTDIGDEVAALVRELPTENYILSARLYTLLGRVAENADKNLMNVNNLAIVVGPNVRDASTPRRARRSPDRGRRGSQYAGQTPRPALPHALPT</sequence>
<feature type="domain" description="Rho-GAP" evidence="3">
    <location>
        <begin position="452"/>
        <end position="646"/>
    </location>
</feature>
<dbReference type="GO" id="GO:0005096">
    <property type="term" value="F:GTPase activator activity"/>
    <property type="evidence" value="ECO:0007669"/>
    <property type="project" value="TreeGrafter"/>
</dbReference>
<dbReference type="OrthoDB" id="19923at2759"/>
<evidence type="ECO:0000259" key="2">
    <source>
        <dbReference type="PROSITE" id="PS50191"/>
    </source>
</evidence>
<dbReference type="Pfam" id="PF00620">
    <property type="entry name" value="RhoGAP"/>
    <property type="match status" value="1"/>
</dbReference>
<evidence type="ECO:0000313" key="4">
    <source>
        <dbReference type="EMBL" id="ELR18936.1"/>
    </source>
</evidence>
<dbReference type="SMART" id="SM00324">
    <property type="entry name" value="RhoGAP"/>
    <property type="match status" value="1"/>
</dbReference>
<dbReference type="GO" id="GO:0007264">
    <property type="term" value="P:small GTPase-mediated signal transduction"/>
    <property type="evidence" value="ECO:0007669"/>
    <property type="project" value="TreeGrafter"/>
</dbReference>
<dbReference type="InterPro" id="IPR000198">
    <property type="entry name" value="RhoGAP_dom"/>
</dbReference>
<dbReference type="STRING" id="1257118.L8H3D6"/>
<dbReference type="GeneID" id="14919705"/>
<dbReference type="RefSeq" id="XP_004341000.1">
    <property type="nucleotide sequence ID" value="XM_004340952.1"/>
</dbReference>
<dbReference type="InterPro" id="IPR008936">
    <property type="entry name" value="Rho_GTPase_activation_prot"/>
</dbReference>
<keyword evidence="5" id="KW-1185">Reference proteome</keyword>
<feature type="region of interest" description="Disordered" evidence="1">
    <location>
        <begin position="74"/>
        <end position="108"/>
    </location>
</feature>
<name>L8H3D6_ACACF</name>
<feature type="region of interest" description="Disordered" evidence="1">
    <location>
        <begin position="201"/>
        <end position="259"/>
    </location>
</feature>
<evidence type="ECO:0000313" key="5">
    <source>
        <dbReference type="Proteomes" id="UP000011083"/>
    </source>
</evidence>
<dbReference type="Pfam" id="PF13716">
    <property type="entry name" value="CRAL_TRIO_2"/>
    <property type="match status" value="1"/>
</dbReference>
<protein>
    <submittedName>
        <fullName evidence="4">RhoGAP domain containing protein</fullName>
    </submittedName>
</protein>
<feature type="compositionally biased region" description="Low complexity" evidence="1">
    <location>
        <begin position="134"/>
        <end position="182"/>
    </location>
</feature>
<dbReference type="AlphaFoldDB" id="L8H3D6"/>
<feature type="region of interest" description="Disordered" evidence="1">
    <location>
        <begin position="1"/>
        <end position="59"/>
    </location>
</feature>
<evidence type="ECO:0000256" key="1">
    <source>
        <dbReference type="SAM" id="MobiDB-lite"/>
    </source>
</evidence>
<reference evidence="4 5" key="1">
    <citation type="journal article" date="2013" name="Genome Biol.">
        <title>Genome of Acanthamoeba castellanii highlights extensive lateral gene transfer and early evolution of tyrosine kinase signaling.</title>
        <authorList>
            <person name="Clarke M."/>
            <person name="Lohan A.J."/>
            <person name="Liu B."/>
            <person name="Lagkouvardos I."/>
            <person name="Roy S."/>
            <person name="Zafar N."/>
            <person name="Bertelli C."/>
            <person name="Schilde C."/>
            <person name="Kianianmomeni A."/>
            <person name="Burglin T.R."/>
            <person name="Frech C."/>
            <person name="Turcotte B."/>
            <person name="Kopec K.O."/>
            <person name="Synnott J.M."/>
            <person name="Choo C."/>
            <person name="Paponov I."/>
            <person name="Finkler A."/>
            <person name="Soon Heng Tan C."/>
            <person name="Hutchins A.P."/>
            <person name="Weinmeier T."/>
            <person name="Rattei T."/>
            <person name="Chu J.S."/>
            <person name="Gimenez G."/>
            <person name="Irimia M."/>
            <person name="Rigden D.J."/>
            <person name="Fitzpatrick D.A."/>
            <person name="Lorenzo-Morales J."/>
            <person name="Bateman A."/>
            <person name="Chiu C.H."/>
            <person name="Tang P."/>
            <person name="Hegemann P."/>
            <person name="Fromm H."/>
            <person name="Raoult D."/>
            <person name="Greub G."/>
            <person name="Miranda-Saavedra D."/>
            <person name="Chen N."/>
            <person name="Nash P."/>
            <person name="Ginger M.L."/>
            <person name="Horn M."/>
            <person name="Schaap P."/>
            <person name="Caler L."/>
            <person name="Loftus B."/>
        </authorList>
    </citation>
    <scope>NUCLEOTIDE SEQUENCE [LARGE SCALE GENOMIC DNA]</scope>
    <source>
        <strain evidence="4 5">Neff</strain>
    </source>
</reference>
<organism evidence="4 5">
    <name type="scientific">Acanthamoeba castellanii (strain ATCC 30010 / Neff)</name>
    <dbReference type="NCBI Taxonomy" id="1257118"/>
    <lineage>
        <taxon>Eukaryota</taxon>
        <taxon>Amoebozoa</taxon>
        <taxon>Discosea</taxon>
        <taxon>Longamoebia</taxon>
        <taxon>Centramoebida</taxon>
        <taxon>Acanthamoebidae</taxon>
        <taxon>Acanthamoeba</taxon>
    </lineage>
</organism>
<dbReference type="PANTHER" id="PTHR45808:SF2">
    <property type="entry name" value="RHO GTPASE-ACTIVATING PROTEIN 68F"/>
    <property type="match status" value="1"/>
</dbReference>
<dbReference type="KEGG" id="acan:ACA1_233040"/>
<dbReference type="SUPFAM" id="SSF48350">
    <property type="entry name" value="GTPase activation domain, GAP"/>
    <property type="match status" value="1"/>
</dbReference>
<dbReference type="GO" id="GO:0005737">
    <property type="term" value="C:cytoplasm"/>
    <property type="evidence" value="ECO:0007669"/>
    <property type="project" value="TreeGrafter"/>
</dbReference>
<proteinExistence type="predicted"/>
<dbReference type="VEuPathDB" id="AmoebaDB:ACA1_233040"/>
<dbReference type="EMBL" id="KB007939">
    <property type="protein sequence ID" value="ELR18936.1"/>
    <property type="molecule type" value="Genomic_DNA"/>
</dbReference>
<dbReference type="PROSITE" id="PS50238">
    <property type="entry name" value="RHOGAP"/>
    <property type="match status" value="1"/>
</dbReference>